<dbReference type="PANTHER" id="PTHR14187">
    <property type="entry name" value="ALPHA KINASE/ELONGATION FACTOR 2 KINASE"/>
    <property type="match status" value="1"/>
</dbReference>
<evidence type="ECO:0000313" key="2">
    <source>
        <dbReference type="EMBL" id="ETN98168.1"/>
    </source>
</evidence>
<evidence type="ECO:0000313" key="3">
    <source>
        <dbReference type="Proteomes" id="UP000023152"/>
    </source>
</evidence>
<feature type="region of interest" description="Disordered" evidence="1">
    <location>
        <begin position="49"/>
        <end position="83"/>
    </location>
</feature>
<dbReference type="CDD" id="cd10229">
    <property type="entry name" value="ASKHA_NBD_HSP70_HSPA12"/>
    <property type="match status" value="1"/>
</dbReference>
<protein>
    <submittedName>
        <fullName evidence="2">Uncharacterized protein</fullName>
    </submittedName>
</protein>
<dbReference type="SUPFAM" id="SSF53067">
    <property type="entry name" value="Actin-like ATPase domain"/>
    <property type="match status" value="2"/>
</dbReference>
<dbReference type="InterPro" id="IPR043129">
    <property type="entry name" value="ATPase_NBD"/>
</dbReference>
<dbReference type="AlphaFoldDB" id="X6L9F5"/>
<feature type="compositionally biased region" description="Basic and acidic residues" evidence="1">
    <location>
        <begin position="71"/>
        <end position="83"/>
    </location>
</feature>
<dbReference type="EMBL" id="ASPP01047438">
    <property type="protein sequence ID" value="ETN98168.1"/>
    <property type="molecule type" value="Genomic_DNA"/>
</dbReference>
<reference evidence="2 3" key="1">
    <citation type="journal article" date="2013" name="Curr. Biol.">
        <title>The Genome of the Foraminiferan Reticulomyxa filosa.</title>
        <authorList>
            <person name="Glockner G."/>
            <person name="Hulsmann N."/>
            <person name="Schleicher M."/>
            <person name="Noegel A.A."/>
            <person name="Eichinger L."/>
            <person name="Gallinger C."/>
            <person name="Pawlowski J."/>
            <person name="Sierra R."/>
            <person name="Euteneuer U."/>
            <person name="Pillet L."/>
            <person name="Moustafa A."/>
            <person name="Platzer M."/>
            <person name="Groth M."/>
            <person name="Szafranski K."/>
            <person name="Schliwa M."/>
        </authorList>
    </citation>
    <scope>NUCLEOTIDE SEQUENCE [LARGE SCALE GENOMIC DNA]</scope>
</reference>
<proteinExistence type="predicted"/>
<name>X6L9F5_RETFI</name>
<evidence type="ECO:0000256" key="1">
    <source>
        <dbReference type="SAM" id="MobiDB-lite"/>
    </source>
</evidence>
<dbReference type="Gene3D" id="3.30.420.40">
    <property type="match status" value="2"/>
</dbReference>
<keyword evidence="3" id="KW-1185">Reference proteome</keyword>
<comment type="caution">
    <text evidence="2">The sequence shown here is derived from an EMBL/GenBank/DDBJ whole genome shotgun (WGS) entry which is preliminary data.</text>
</comment>
<dbReference type="OrthoDB" id="2963168at2759"/>
<dbReference type="Gene3D" id="3.90.640.10">
    <property type="entry name" value="Actin, Chain A, domain 4"/>
    <property type="match status" value="1"/>
</dbReference>
<dbReference type="Proteomes" id="UP000023152">
    <property type="component" value="Unassembled WGS sequence"/>
</dbReference>
<gene>
    <name evidence="2" type="ORF">RFI_39346</name>
</gene>
<dbReference type="PANTHER" id="PTHR14187:SF5">
    <property type="entry name" value="HEAT SHOCK 70 KDA PROTEIN 12A"/>
    <property type="match status" value="1"/>
</dbReference>
<organism evidence="2 3">
    <name type="scientific">Reticulomyxa filosa</name>
    <dbReference type="NCBI Taxonomy" id="46433"/>
    <lineage>
        <taxon>Eukaryota</taxon>
        <taxon>Sar</taxon>
        <taxon>Rhizaria</taxon>
        <taxon>Retaria</taxon>
        <taxon>Foraminifera</taxon>
        <taxon>Monothalamids</taxon>
        <taxon>Reticulomyxidae</taxon>
        <taxon>Reticulomyxa</taxon>
    </lineage>
</organism>
<sequence>MKIISITKKKQKKPSTLEIIMIFIHLKYWNSLRISTHLRNFWKLQKKKKKKTISKGGTKKQGDAPPHNRRYHDGAEDTYSGDRRRDHTVVLRALQKKGNMRYYIAKLNSSLNKNNTTCIWQKKKKQMIRIFKATGHDINLTVEEHEVPDIKYLFASVVRSVTDAIQAIRVSKNEKSLLSGVRKKHLFKAFVGIDFGTDGTGFAYSFSDGKVYTEQKWPGRLLAELKNKTNILLDKDGRLVAFGQEATDKYTSSTDRSLEFYERFKMALYDKTLEEVHERVRDDEKKEMDLEPYLTAANGKQRKSVDILVQAFTFMRKHIMKILRETKFVEKIEDVQWIVTVPAIWSNTAKNRMREAAILAELINESIPDHLIIAFEPECGSVVARNYCDLKKDDKYILLDLGGGTADIACHRVLDGINVSQIYAPSGGPWGSTYVDEAFWEMLCEMFGKESMNEFKSKHPNEFVRLKESFRQAKHKYDPMSGVPLVKLDDLVDFMDECDIDVETMGKKVKEYKLKDKSGAFELDEDVGTLYLGHDGWKFLMDKVIDPLIDHVRKLLAEPELRGCQTMLCVGGLSTSPYVMQRLRDIFVMDRKVIDTITKPEQPILAVVEGAARFGMAPSLIAEYVMTHTYGLKCVRFWAESDGEEGKLWSEDDGRYVYEDGFEIFVRKGTKMNVHDPPKLQYFQPLNKDDKEIAIEIHRSNEENPKRCTEDTYCARATFKLPNDWWEGEDFAEKEIPIAFFFNQAEIQVKVELENYPDKERFIKINWLKGV</sequence>
<accession>X6L9F5</accession>